<dbReference type="Proteomes" id="UP000095280">
    <property type="component" value="Unplaced"/>
</dbReference>
<keyword evidence="3" id="KW-0234">DNA repair</keyword>
<dbReference type="PANTHER" id="PTHR10150:SF0">
    <property type="entry name" value="DNA REPAIR ENDONUCLEASE XPF"/>
    <property type="match status" value="1"/>
</dbReference>
<evidence type="ECO:0000256" key="4">
    <source>
        <dbReference type="SAM" id="MobiDB-lite"/>
    </source>
</evidence>
<sequence length="234" mass="25492">QLEVHSLCRSRAGAAAPLVVYFFVYEGSRSSGYLTQLRKEKEAFEFLIRERSVAVVTKRAVVKGDLAPVEELAGPDDGIAAAPAEQHQLPCLLHRRGITILPVTIDVGDYVLLTPDICVERKSVVNMTQHYRSPVLLIEFDAERTGFAHLPRPGRHELGTELLGHDLPPEPAHPALPPAAHPVEPAPHASAELFHDSSGAARSRSCSCCPQSRPPPPATSTTTSTTARLLRRLR</sequence>
<dbReference type="GO" id="GO:0000712">
    <property type="term" value="P:resolution of meiotic recombination intermediates"/>
    <property type="evidence" value="ECO:0007669"/>
    <property type="project" value="TreeGrafter"/>
</dbReference>
<dbReference type="Gene3D" id="3.40.50.10130">
    <property type="match status" value="1"/>
</dbReference>
<dbReference type="GO" id="GO:0003684">
    <property type="term" value="F:damaged DNA binding"/>
    <property type="evidence" value="ECO:0007669"/>
    <property type="project" value="TreeGrafter"/>
</dbReference>
<evidence type="ECO:0000256" key="2">
    <source>
        <dbReference type="ARBA" id="ARBA00022801"/>
    </source>
</evidence>
<organism evidence="5 6">
    <name type="scientific">Macrostomum lignano</name>
    <dbReference type="NCBI Taxonomy" id="282301"/>
    <lineage>
        <taxon>Eukaryota</taxon>
        <taxon>Metazoa</taxon>
        <taxon>Spiralia</taxon>
        <taxon>Lophotrochozoa</taxon>
        <taxon>Platyhelminthes</taxon>
        <taxon>Rhabditophora</taxon>
        <taxon>Macrostomorpha</taxon>
        <taxon>Macrostomida</taxon>
        <taxon>Macrostomidae</taxon>
        <taxon>Macrostomum</taxon>
    </lineage>
</organism>
<evidence type="ECO:0000256" key="3">
    <source>
        <dbReference type="ARBA" id="ARBA00023204"/>
    </source>
</evidence>
<keyword evidence="5" id="KW-1185">Reference proteome</keyword>
<protein>
    <submittedName>
        <fullName evidence="6">ERCC4 domain-containing protein</fullName>
    </submittedName>
</protein>
<feature type="compositionally biased region" description="Low complexity" evidence="4">
    <location>
        <begin position="219"/>
        <end position="228"/>
    </location>
</feature>
<evidence type="ECO:0000313" key="6">
    <source>
        <dbReference type="WBParaSite" id="maker-unitig_26457-snap-gene-0.2-mRNA-1"/>
    </source>
</evidence>
<dbReference type="GO" id="GO:0003697">
    <property type="term" value="F:single-stranded DNA binding"/>
    <property type="evidence" value="ECO:0007669"/>
    <property type="project" value="TreeGrafter"/>
</dbReference>
<reference evidence="6" key="1">
    <citation type="submission" date="2016-11" db="UniProtKB">
        <authorList>
            <consortium name="WormBaseParasite"/>
        </authorList>
    </citation>
    <scope>IDENTIFICATION</scope>
</reference>
<feature type="region of interest" description="Disordered" evidence="4">
    <location>
        <begin position="164"/>
        <end position="234"/>
    </location>
</feature>
<dbReference type="GO" id="GO:0000014">
    <property type="term" value="F:single-stranded DNA endodeoxyribonuclease activity"/>
    <property type="evidence" value="ECO:0007669"/>
    <property type="project" value="TreeGrafter"/>
</dbReference>
<dbReference type="WBParaSite" id="maker-unitig_26457-snap-gene-0.2-mRNA-1">
    <property type="protein sequence ID" value="maker-unitig_26457-snap-gene-0.2-mRNA-1"/>
    <property type="gene ID" value="maker-unitig_26457-snap-gene-0.2"/>
</dbReference>
<feature type="compositionally biased region" description="Pro residues" evidence="4">
    <location>
        <begin position="169"/>
        <end position="180"/>
    </location>
</feature>
<dbReference type="AlphaFoldDB" id="A0A1I8FA28"/>
<keyword evidence="2" id="KW-0378">Hydrolase</keyword>
<dbReference type="GO" id="GO:0000724">
    <property type="term" value="P:double-strand break repair via homologous recombination"/>
    <property type="evidence" value="ECO:0007669"/>
    <property type="project" value="TreeGrafter"/>
</dbReference>
<dbReference type="PANTHER" id="PTHR10150">
    <property type="entry name" value="DNA REPAIR ENDONUCLEASE XPF"/>
    <property type="match status" value="1"/>
</dbReference>
<dbReference type="InterPro" id="IPR011335">
    <property type="entry name" value="Restrct_endonuc-II-like"/>
</dbReference>
<evidence type="ECO:0000313" key="5">
    <source>
        <dbReference type="Proteomes" id="UP000095280"/>
    </source>
</evidence>
<dbReference type="GO" id="GO:0000110">
    <property type="term" value="C:nucleotide-excision repair factor 1 complex"/>
    <property type="evidence" value="ECO:0007669"/>
    <property type="project" value="TreeGrafter"/>
</dbReference>
<accession>A0A1I8FA28</accession>
<feature type="compositionally biased region" description="Low complexity" evidence="4">
    <location>
        <begin position="181"/>
        <end position="192"/>
    </location>
</feature>
<keyword evidence="1" id="KW-0227">DNA damage</keyword>
<dbReference type="SUPFAM" id="SSF52980">
    <property type="entry name" value="Restriction endonuclease-like"/>
    <property type="match status" value="1"/>
</dbReference>
<dbReference type="GO" id="GO:1901255">
    <property type="term" value="P:nucleotide-excision repair involved in interstrand cross-link repair"/>
    <property type="evidence" value="ECO:0007669"/>
    <property type="project" value="TreeGrafter"/>
</dbReference>
<proteinExistence type="predicted"/>
<name>A0A1I8FA28_9PLAT</name>
<evidence type="ECO:0000256" key="1">
    <source>
        <dbReference type="ARBA" id="ARBA00022763"/>
    </source>
</evidence>